<dbReference type="SUPFAM" id="SSF57667">
    <property type="entry name" value="beta-beta-alpha zinc fingers"/>
    <property type="match status" value="2"/>
</dbReference>
<evidence type="ECO:0000313" key="12">
    <source>
        <dbReference type="Proteomes" id="UP000828390"/>
    </source>
</evidence>
<dbReference type="PROSITE" id="PS00028">
    <property type="entry name" value="ZINC_FINGER_C2H2_1"/>
    <property type="match status" value="1"/>
</dbReference>
<comment type="subcellular location">
    <subcellularLocation>
        <location evidence="1">Nucleus</location>
    </subcellularLocation>
</comment>
<evidence type="ECO:0000313" key="11">
    <source>
        <dbReference type="EMBL" id="KAH3706220.1"/>
    </source>
</evidence>
<evidence type="ECO:0000256" key="2">
    <source>
        <dbReference type="ARBA" id="ARBA00022723"/>
    </source>
</evidence>
<comment type="caution">
    <text evidence="11">The sequence shown here is derived from an EMBL/GenBank/DDBJ whole genome shotgun (WGS) entry which is preliminary data.</text>
</comment>
<dbReference type="EMBL" id="JAIWYP010000014">
    <property type="protein sequence ID" value="KAH3706220.1"/>
    <property type="molecule type" value="Genomic_DNA"/>
</dbReference>
<dbReference type="Pfam" id="PF12874">
    <property type="entry name" value="zf-met"/>
    <property type="match status" value="1"/>
</dbReference>
<dbReference type="AlphaFoldDB" id="A0A9D4BRF0"/>
<sequence>MESTYKQYNTNIHIIFEQYTRQDDIRLLHTGSSPIEDFQRYHITVLEEANSSAGRTYIHTDGRTRLSIMRPFEHHLKRHRATHHDGPKIHVCTTCGRSFATRHQLTAHERSENSNKEIVTCTTCRKSFNSEKLLKQHEGTHALEKRYRCTCKNRIDYIISR</sequence>
<dbReference type="PANTHER" id="PTHR47772">
    <property type="entry name" value="ZINC FINGER PROTEIN 200"/>
    <property type="match status" value="1"/>
</dbReference>
<evidence type="ECO:0000256" key="8">
    <source>
        <dbReference type="ARBA" id="ARBA00023242"/>
    </source>
</evidence>
<evidence type="ECO:0000256" key="6">
    <source>
        <dbReference type="ARBA" id="ARBA00023015"/>
    </source>
</evidence>
<evidence type="ECO:0000259" key="10">
    <source>
        <dbReference type="PROSITE" id="PS50157"/>
    </source>
</evidence>
<keyword evidence="8" id="KW-0539">Nucleus</keyword>
<dbReference type="Gene3D" id="3.30.160.60">
    <property type="entry name" value="Classic Zinc Finger"/>
    <property type="match status" value="2"/>
</dbReference>
<reference evidence="11" key="1">
    <citation type="journal article" date="2019" name="bioRxiv">
        <title>The Genome of the Zebra Mussel, Dreissena polymorpha: A Resource for Invasive Species Research.</title>
        <authorList>
            <person name="McCartney M.A."/>
            <person name="Auch B."/>
            <person name="Kono T."/>
            <person name="Mallez S."/>
            <person name="Zhang Y."/>
            <person name="Obille A."/>
            <person name="Becker A."/>
            <person name="Abrahante J.E."/>
            <person name="Garbe J."/>
            <person name="Badalamenti J.P."/>
            <person name="Herman A."/>
            <person name="Mangelson H."/>
            <person name="Liachko I."/>
            <person name="Sullivan S."/>
            <person name="Sone E.D."/>
            <person name="Koren S."/>
            <person name="Silverstein K.A.T."/>
            <person name="Beckman K.B."/>
            <person name="Gohl D.M."/>
        </authorList>
    </citation>
    <scope>NUCLEOTIDE SEQUENCE</scope>
    <source>
        <strain evidence="11">Duluth1</strain>
        <tissue evidence="11">Whole animal</tissue>
    </source>
</reference>
<dbReference type="PROSITE" id="PS50157">
    <property type="entry name" value="ZINC_FINGER_C2H2_2"/>
    <property type="match status" value="2"/>
</dbReference>
<evidence type="ECO:0000256" key="7">
    <source>
        <dbReference type="ARBA" id="ARBA00023163"/>
    </source>
</evidence>
<feature type="domain" description="C2H2-type" evidence="10">
    <location>
        <begin position="90"/>
        <end position="117"/>
    </location>
</feature>
<dbReference type="GO" id="GO:0005634">
    <property type="term" value="C:nucleus"/>
    <property type="evidence" value="ECO:0007669"/>
    <property type="project" value="UniProtKB-SubCell"/>
</dbReference>
<organism evidence="11 12">
    <name type="scientific">Dreissena polymorpha</name>
    <name type="common">Zebra mussel</name>
    <name type="synonym">Mytilus polymorpha</name>
    <dbReference type="NCBI Taxonomy" id="45954"/>
    <lineage>
        <taxon>Eukaryota</taxon>
        <taxon>Metazoa</taxon>
        <taxon>Spiralia</taxon>
        <taxon>Lophotrochozoa</taxon>
        <taxon>Mollusca</taxon>
        <taxon>Bivalvia</taxon>
        <taxon>Autobranchia</taxon>
        <taxon>Heteroconchia</taxon>
        <taxon>Euheterodonta</taxon>
        <taxon>Imparidentia</taxon>
        <taxon>Neoheterodontei</taxon>
        <taxon>Myida</taxon>
        <taxon>Dreissenoidea</taxon>
        <taxon>Dreissenidae</taxon>
        <taxon>Dreissena</taxon>
    </lineage>
</organism>
<protein>
    <recommendedName>
        <fullName evidence="10">C2H2-type domain-containing protein</fullName>
    </recommendedName>
</protein>
<dbReference type="InterPro" id="IPR036236">
    <property type="entry name" value="Znf_C2H2_sf"/>
</dbReference>
<dbReference type="InterPro" id="IPR013087">
    <property type="entry name" value="Znf_C2H2_type"/>
</dbReference>
<keyword evidence="2" id="KW-0479">Metal-binding</keyword>
<keyword evidence="6" id="KW-0805">Transcription regulation</keyword>
<keyword evidence="5" id="KW-0862">Zinc</keyword>
<evidence type="ECO:0000256" key="9">
    <source>
        <dbReference type="PROSITE-ProRule" id="PRU00042"/>
    </source>
</evidence>
<feature type="domain" description="C2H2-type" evidence="10">
    <location>
        <begin position="119"/>
        <end position="146"/>
    </location>
</feature>
<keyword evidence="12" id="KW-1185">Reference proteome</keyword>
<proteinExistence type="predicted"/>
<keyword evidence="3" id="KW-0677">Repeat</keyword>
<evidence type="ECO:0000256" key="3">
    <source>
        <dbReference type="ARBA" id="ARBA00022737"/>
    </source>
</evidence>
<evidence type="ECO:0000256" key="1">
    <source>
        <dbReference type="ARBA" id="ARBA00004123"/>
    </source>
</evidence>
<gene>
    <name evidence="11" type="ORF">DPMN_065603</name>
</gene>
<evidence type="ECO:0000256" key="5">
    <source>
        <dbReference type="ARBA" id="ARBA00022833"/>
    </source>
</evidence>
<dbReference type="SMART" id="SM00355">
    <property type="entry name" value="ZnF_C2H2"/>
    <property type="match status" value="2"/>
</dbReference>
<name>A0A9D4BRF0_DREPO</name>
<keyword evidence="4 9" id="KW-0863">Zinc-finger</keyword>
<dbReference type="Pfam" id="PF00096">
    <property type="entry name" value="zf-C2H2"/>
    <property type="match status" value="1"/>
</dbReference>
<dbReference type="GO" id="GO:0008270">
    <property type="term" value="F:zinc ion binding"/>
    <property type="evidence" value="ECO:0007669"/>
    <property type="project" value="UniProtKB-KW"/>
</dbReference>
<keyword evidence="7" id="KW-0804">Transcription</keyword>
<evidence type="ECO:0000256" key="4">
    <source>
        <dbReference type="ARBA" id="ARBA00022771"/>
    </source>
</evidence>
<dbReference type="InterPro" id="IPR050636">
    <property type="entry name" value="C2H2-ZF_domain-containing"/>
</dbReference>
<reference evidence="11" key="2">
    <citation type="submission" date="2020-11" db="EMBL/GenBank/DDBJ databases">
        <authorList>
            <person name="McCartney M.A."/>
            <person name="Auch B."/>
            <person name="Kono T."/>
            <person name="Mallez S."/>
            <person name="Becker A."/>
            <person name="Gohl D.M."/>
            <person name="Silverstein K.A.T."/>
            <person name="Koren S."/>
            <person name="Bechman K.B."/>
            <person name="Herman A."/>
            <person name="Abrahante J.E."/>
            <person name="Garbe J."/>
        </authorList>
    </citation>
    <scope>NUCLEOTIDE SEQUENCE</scope>
    <source>
        <strain evidence="11">Duluth1</strain>
        <tissue evidence="11">Whole animal</tissue>
    </source>
</reference>
<dbReference type="PANTHER" id="PTHR47772:SF13">
    <property type="entry name" value="GASTRULA ZINC FINGER PROTEIN XLCGF49.1-LIKE-RELATED"/>
    <property type="match status" value="1"/>
</dbReference>
<accession>A0A9D4BRF0</accession>
<dbReference type="Proteomes" id="UP000828390">
    <property type="component" value="Unassembled WGS sequence"/>
</dbReference>